<gene>
    <name evidence="1" type="ORF">TbgDal_V680</name>
</gene>
<dbReference type="KEGG" id="tbg:TbgDal_V680"/>
<dbReference type="RefSeq" id="XP_011773217.1">
    <property type="nucleotide sequence ID" value="XM_011774915.1"/>
</dbReference>
<dbReference type="AlphaFoldDB" id="C9ZNF2"/>
<accession>C9ZNF2</accession>
<proteinExistence type="predicted"/>
<reference evidence="2" key="1">
    <citation type="journal article" date="2010" name="PLoS Negl. Trop. Dis.">
        <title>The genome sequence of Trypanosoma brucei gambiense, causative agent of chronic human african trypanosomiasis.</title>
        <authorList>
            <person name="Jackson A.P."/>
            <person name="Sanders M."/>
            <person name="Berry A."/>
            <person name="McQuillan J."/>
            <person name="Aslett M.A."/>
            <person name="Quail M.A."/>
            <person name="Chukualim B."/>
            <person name="Capewell P."/>
            <person name="MacLeod A."/>
            <person name="Melville S.E."/>
            <person name="Gibson W."/>
            <person name="Barry J.D."/>
            <person name="Berriman M."/>
            <person name="Hertz-Fowler C."/>
        </authorList>
    </citation>
    <scope>NUCLEOTIDE SEQUENCE [LARGE SCALE GENOMIC DNA]</scope>
    <source>
        <strain evidence="2">MHOM/CI/86/DAL972</strain>
    </source>
</reference>
<evidence type="ECO:0000313" key="1">
    <source>
        <dbReference type="EMBL" id="CBH10930.1"/>
    </source>
</evidence>
<name>C9ZNF2_TRYB9</name>
<evidence type="ECO:0000313" key="2">
    <source>
        <dbReference type="Proteomes" id="UP000002316"/>
    </source>
</evidence>
<protein>
    <submittedName>
        <fullName evidence="1">Uncharacterized protein</fullName>
    </submittedName>
</protein>
<dbReference type="EMBL" id="FN554968">
    <property type="protein sequence ID" value="CBH10930.1"/>
    <property type="molecule type" value="Genomic_DNA"/>
</dbReference>
<sequence>MGAVGVDSQEILRVCGKAQRGAKRGECSRLHCELAAGQKQRCAVYKNSFVMLTAEKAPTRILLEGLQRKVAETPIKQACPMEMWELDMISDTMELERERVAMRLALVAASC</sequence>
<dbReference type="Proteomes" id="UP000002316">
    <property type="component" value="Chromosome 5"/>
</dbReference>
<organism evidence="1 2">
    <name type="scientific">Trypanosoma brucei gambiense (strain MHOM/CI/86/DAL972)</name>
    <dbReference type="NCBI Taxonomy" id="679716"/>
    <lineage>
        <taxon>Eukaryota</taxon>
        <taxon>Discoba</taxon>
        <taxon>Euglenozoa</taxon>
        <taxon>Kinetoplastea</taxon>
        <taxon>Metakinetoplastina</taxon>
        <taxon>Trypanosomatida</taxon>
        <taxon>Trypanosomatidae</taxon>
        <taxon>Trypanosoma</taxon>
    </lineage>
</organism>
<dbReference type="GeneID" id="23861692"/>